<protein>
    <recommendedName>
        <fullName evidence="1 2">Sodium/glutamate symporter</fullName>
    </recommendedName>
</protein>
<reference evidence="4" key="2">
    <citation type="submission" date="2023-01" db="EMBL/GenBank/DDBJ databases">
        <title>Human gut microbiome strain richness.</title>
        <authorList>
            <person name="Chen-Liaw A."/>
        </authorList>
    </citation>
    <scope>NUCLEOTIDE SEQUENCE</scope>
    <source>
        <strain evidence="4">B1_m1001713B170214d0_201011</strain>
    </source>
</reference>
<feature type="transmembrane region" description="Helical" evidence="1">
    <location>
        <begin position="35"/>
        <end position="56"/>
    </location>
</feature>
<keyword evidence="1" id="KW-0472">Membrane</keyword>
<feature type="transmembrane region" description="Helical" evidence="1">
    <location>
        <begin position="68"/>
        <end position="89"/>
    </location>
</feature>
<dbReference type="GO" id="GO:0015501">
    <property type="term" value="F:glutamate:sodium symporter activity"/>
    <property type="evidence" value="ECO:0007669"/>
    <property type="project" value="UniProtKB-UniRule"/>
</dbReference>
<reference evidence="3" key="1">
    <citation type="journal article" date="2022" name="Cell Host Microbe">
        <title>Colonization of the live biotherapeutic product VE303 and modulation of the microbiota and metabolites in healthy volunteers.</title>
        <authorList>
            <person name="Dsouza M."/>
            <person name="Menon R."/>
            <person name="Crossette E."/>
            <person name="Bhattarai S.K."/>
            <person name="Schneider J."/>
            <person name="Kim Y.G."/>
            <person name="Reddy S."/>
            <person name="Caballero S."/>
            <person name="Felix C."/>
            <person name="Cornacchione L."/>
            <person name="Hendrickson J."/>
            <person name="Watson A.R."/>
            <person name="Minot S.S."/>
            <person name="Greenfield N."/>
            <person name="Schopf L."/>
            <person name="Szabady R."/>
            <person name="Patarroyo J."/>
            <person name="Smith W."/>
            <person name="Harrison P."/>
            <person name="Kuijper E.J."/>
            <person name="Kelly C.P."/>
            <person name="Olle B."/>
            <person name="Bobilev D."/>
            <person name="Silber J.L."/>
            <person name="Bucci V."/>
            <person name="Roberts B."/>
            <person name="Faith J."/>
            <person name="Norman J.M."/>
        </authorList>
    </citation>
    <scope>NUCLEOTIDE SEQUENCE</scope>
    <source>
        <strain evidence="3">VE303-04</strain>
    </source>
</reference>
<feature type="transmembrane region" description="Helical" evidence="1">
    <location>
        <begin position="366"/>
        <end position="389"/>
    </location>
</feature>
<accession>A0AAW5F0C6</accession>
<keyword evidence="1" id="KW-0813">Transport</keyword>
<dbReference type="EMBL" id="JAINVB010000001">
    <property type="protein sequence ID" value="MCK0085448.1"/>
    <property type="molecule type" value="Genomic_DNA"/>
</dbReference>
<keyword evidence="1" id="KW-0769">Symport</keyword>
<keyword evidence="1" id="KW-0739">Sodium transport</keyword>
<feature type="transmembrane region" description="Helical" evidence="1">
    <location>
        <begin position="329"/>
        <end position="346"/>
    </location>
</feature>
<dbReference type="Proteomes" id="UP001300871">
    <property type="component" value="Unassembled WGS sequence"/>
</dbReference>
<keyword evidence="1" id="KW-0812">Transmembrane</keyword>
<keyword evidence="1" id="KW-1133">Transmembrane helix</keyword>
<dbReference type="AlphaFoldDB" id="A0AAW5F0C6"/>
<dbReference type="Proteomes" id="UP001203136">
    <property type="component" value="Unassembled WGS sequence"/>
</dbReference>
<dbReference type="GO" id="GO:0005886">
    <property type="term" value="C:plasma membrane"/>
    <property type="evidence" value="ECO:0007669"/>
    <property type="project" value="UniProtKB-SubCell"/>
</dbReference>
<feature type="transmembrane region" description="Helical" evidence="1">
    <location>
        <begin position="217"/>
        <end position="235"/>
    </location>
</feature>
<dbReference type="EMBL" id="JAQLGM010000075">
    <property type="protein sequence ID" value="MDB2002485.1"/>
    <property type="molecule type" value="Genomic_DNA"/>
</dbReference>
<dbReference type="GeneID" id="57971217"/>
<dbReference type="PANTHER" id="PTHR36178:SF1">
    <property type="entry name" value="SODIUM_GLUTAMATE SYMPORTER"/>
    <property type="match status" value="1"/>
</dbReference>
<keyword evidence="1" id="KW-0915">Sodium</keyword>
<organism evidence="3 5">
    <name type="scientific">Clostridium symbiosum</name>
    <name type="common">Bacteroides symbiosus</name>
    <dbReference type="NCBI Taxonomy" id="1512"/>
    <lineage>
        <taxon>Bacteria</taxon>
        <taxon>Bacillati</taxon>
        <taxon>Bacillota</taxon>
        <taxon>Clostridia</taxon>
        <taxon>Lachnospirales</taxon>
        <taxon>Lachnospiraceae</taxon>
        <taxon>Otoolea</taxon>
    </lineage>
</organism>
<evidence type="ECO:0000313" key="3">
    <source>
        <dbReference type="EMBL" id="MCK0085448.1"/>
    </source>
</evidence>
<keyword evidence="1" id="KW-0406">Ion transport</keyword>
<evidence type="ECO:0000256" key="1">
    <source>
        <dbReference type="HAMAP-Rule" id="MF_02062"/>
    </source>
</evidence>
<feature type="transmembrane region" description="Helical" evidence="1">
    <location>
        <begin position="96"/>
        <end position="121"/>
    </location>
</feature>
<dbReference type="Pfam" id="PF03616">
    <property type="entry name" value="Glt_symporter"/>
    <property type="match status" value="1"/>
</dbReference>
<keyword evidence="1" id="KW-0029">Amino-acid transport</keyword>
<comment type="caution">
    <text evidence="1">Lacks conserved residue(s) required for the propagation of feature annotation.</text>
</comment>
<dbReference type="InterPro" id="IPR004445">
    <property type="entry name" value="GltS"/>
</dbReference>
<feature type="transmembrane region" description="Helical" evidence="1">
    <location>
        <begin position="241"/>
        <end position="259"/>
    </location>
</feature>
<dbReference type="HAMAP" id="MF_02062">
    <property type="entry name" value="GltS"/>
    <property type="match status" value="1"/>
</dbReference>
<comment type="similarity">
    <text evidence="1">Belongs to the glutamate:Na(+) symporter (ESS) (TC 2.A.27) family.</text>
</comment>
<gene>
    <name evidence="3" type="primary">gltS</name>
    <name evidence="3" type="ORF">K5I21_06100</name>
    <name evidence="4" type="ORF">PM006_19995</name>
</gene>
<evidence type="ECO:0000256" key="2">
    <source>
        <dbReference type="NCBIfam" id="TIGR00210"/>
    </source>
</evidence>
<feature type="transmembrane region" description="Helical" evidence="1">
    <location>
        <begin position="296"/>
        <end position="317"/>
    </location>
</feature>
<evidence type="ECO:0000313" key="5">
    <source>
        <dbReference type="Proteomes" id="UP001203136"/>
    </source>
</evidence>
<name>A0AAW5F0C6_CLOSY</name>
<evidence type="ECO:0000313" key="4">
    <source>
        <dbReference type="EMBL" id="MDB2002485.1"/>
    </source>
</evidence>
<comment type="caution">
    <text evidence="3">The sequence shown here is derived from an EMBL/GenBank/DDBJ whole genome shotgun (WGS) entry which is preliminary data.</text>
</comment>
<feature type="transmembrane region" description="Helical" evidence="1">
    <location>
        <begin position="154"/>
        <end position="172"/>
    </location>
</feature>
<sequence>MMTIQLDMYQACALGALVYCLGRFMVKKLGFLSKYCIPAPVAGGIVFALLHLALYGAGVLEFSFDTTIQTILMTVFFCSVGFTACFRLLKKGGIQVFIFLALSVGMCIIQDAVGSGLAAAFGLDPLLGLCMGSMPLVGGHGTSGSFGPLLEETYGVSGALTVALAAATYGLVSGSMMGGPIARARVEKLGLKSTAKAEGNAVDEAASPIDGQKFTNAAAFLAVAIGIGTIIFTFFKNVGLTMPAYIGAMLCAAAIRNIWDAKNTDLPMEEIDALGGLSLNLYLAMAMMNLKLWQLAALALPMIVILLVQTVVMFLYANYAVFNIMGRDYEAAAMTTAFCGFGMGATPNAMANMRALQEKYGPAPRAFFIVPLVGSLFVDFFNSMVLTTFMNVL</sequence>
<keyword evidence="1" id="KW-1003">Cell membrane</keyword>
<comment type="function">
    <text evidence="1">Catalyzes the sodium-dependent transport of glutamate.</text>
</comment>
<dbReference type="RefSeq" id="WP_003503538.1">
    <property type="nucleotide sequence ID" value="NZ_BAABZD010000001.1"/>
</dbReference>
<dbReference type="GO" id="GO:0015813">
    <property type="term" value="P:L-glutamate transmembrane transport"/>
    <property type="evidence" value="ECO:0007669"/>
    <property type="project" value="UniProtKB-UniRule"/>
</dbReference>
<comment type="subcellular location">
    <subcellularLocation>
        <location evidence="1">Cell membrane</location>
        <topology evidence="1">Multi-pass membrane protein</topology>
    </subcellularLocation>
</comment>
<dbReference type="PANTHER" id="PTHR36178">
    <property type="entry name" value="SLR0625 PROTEIN"/>
    <property type="match status" value="1"/>
</dbReference>
<proteinExistence type="inferred from homology"/>
<dbReference type="NCBIfam" id="TIGR00210">
    <property type="entry name" value="gltS"/>
    <property type="match status" value="1"/>
</dbReference>